<reference evidence="2" key="1">
    <citation type="submission" date="2020-06" db="EMBL/GenBank/DDBJ databases">
        <authorList>
            <person name="Li T."/>
            <person name="Hu X."/>
            <person name="Zhang T."/>
            <person name="Song X."/>
            <person name="Zhang H."/>
            <person name="Dai N."/>
            <person name="Sheng W."/>
            <person name="Hou X."/>
            <person name="Wei L."/>
        </authorList>
    </citation>
    <scope>NUCLEOTIDE SEQUENCE</scope>
    <source>
        <strain evidence="2">KEN1</strain>
        <tissue evidence="2">Leaf</tissue>
    </source>
</reference>
<sequence length="368" mass="41724">MMRPVTREEIKMAVLDIEEDKAPGPDGFSSSFYKAAWTAIGDEVTLAVQDFFASGKLLRQINSTLITLIPKVAAPTVVGEFRPFHATMSSTRRISSNILLAQELFSGYNRRDLPPRCAIKVDLRKAYDMLEWDFIIAALHLFGFPDRIVSWIEECITSTLFLLSFNGGSFGFSFRALEGLDKGTQCPLTCLSLLWKYFKLLLAQRVDQSEEFRYHWHCEEIGLINLCFDDDLLLFCRAEVHPVQLFRDGLRALLDVLGFQEGTLPVRSVISSLNIYWAMAFVLPKGVIKAIEARMRKFLWYGNTGSGLAKVAWTDVCKPVEEGGQGIRAREPLNKALMSQHFWFMELEEDSMAKEPATWSCSLYGWVG</sequence>
<dbReference type="EMBL" id="JACGWN010000008">
    <property type="protein sequence ID" value="KAL0439842.1"/>
    <property type="molecule type" value="Genomic_DNA"/>
</dbReference>
<reference evidence="2" key="2">
    <citation type="journal article" date="2024" name="Plant">
        <title>Genomic evolution and insights into agronomic trait innovations of Sesamum species.</title>
        <authorList>
            <person name="Miao H."/>
            <person name="Wang L."/>
            <person name="Qu L."/>
            <person name="Liu H."/>
            <person name="Sun Y."/>
            <person name="Le M."/>
            <person name="Wang Q."/>
            <person name="Wei S."/>
            <person name="Zheng Y."/>
            <person name="Lin W."/>
            <person name="Duan Y."/>
            <person name="Cao H."/>
            <person name="Xiong S."/>
            <person name="Wang X."/>
            <person name="Wei L."/>
            <person name="Li C."/>
            <person name="Ma Q."/>
            <person name="Ju M."/>
            <person name="Zhao R."/>
            <person name="Li G."/>
            <person name="Mu C."/>
            <person name="Tian Q."/>
            <person name="Mei H."/>
            <person name="Zhang T."/>
            <person name="Gao T."/>
            <person name="Zhang H."/>
        </authorList>
    </citation>
    <scope>NUCLEOTIDE SEQUENCE</scope>
    <source>
        <strain evidence="2">KEN1</strain>
    </source>
</reference>
<dbReference type="AlphaFoldDB" id="A0AAW2WDC0"/>
<protein>
    <recommendedName>
        <fullName evidence="1">Reverse transcriptase domain-containing protein</fullName>
    </recommendedName>
</protein>
<accession>A0AAW2WDC0</accession>
<organism evidence="2">
    <name type="scientific">Sesamum latifolium</name>
    <dbReference type="NCBI Taxonomy" id="2727402"/>
    <lineage>
        <taxon>Eukaryota</taxon>
        <taxon>Viridiplantae</taxon>
        <taxon>Streptophyta</taxon>
        <taxon>Embryophyta</taxon>
        <taxon>Tracheophyta</taxon>
        <taxon>Spermatophyta</taxon>
        <taxon>Magnoliopsida</taxon>
        <taxon>eudicotyledons</taxon>
        <taxon>Gunneridae</taxon>
        <taxon>Pentapetalae</taxon>
        <taxon>asterids</taxon>
        <taxon>lamiids</taxon>
        <taxon>Lamiales</taxon>
        <taxon>Pedaliaceae</taxon>
        <taxon>Sesamum</taxon>
    </lineage>
</organism>
<evidence type="ECO:0000313" key="2">
    <source>
        <dbReference type="EMBL" id="KAL0439842.1"/>
    </source>
</evidence>
<feature type="domain" description="Reverse transcriptase" evidence="1">
    <location>
        <begin position="80"/>
        <end position="241"/>
    </location>
</feature>
<gene>
    <name evidence="2" type="ORF">Slati_2467200</name>
</gene>
<comment type="caution">
    <text evidence="2">The sequence shown here is derived from an EMBL/GenBank/DDBJ whole genome shotgun (WGS) entry which is preliminary data.</text>
</comment>
<dbReference type="PANTHER" id="PTHR33116:SF78">
    <property type="entry name" value="OS12G0587133 PROTEIN"/>
    <property type="match status" value="1"/>
</dbReference>
<dbReference type="PANTHER" id="PTHR33116">
    <property type="entry name" value="REVERSE TRANSCRIPTASE ZINC-BINDING DOMAIN-CONTAINING PROTEIN-RELATED-RELATED"/>
    <property type="match status" value="1"/>
</dbReference>
<name>A0AAW2WDC0_9LAMI</name>
<dbReference type="InterPro" id="IPR000477">
    <property type="entry name" value="RT_dom"/>
</dbReference>
<dbReference type="Pfam" id="PF00078">
    <property type="entry name" value="RVT_1"/>
    <property type="match status" value="1"/>
</dbReference>
<proteinExistence type="predicted"/>
<evidence type="ECO:0000259" key="1">
    <source>
        <dbReference type="Pfam" id="PF00078"/>
    </source>
</evidence>